<feature type="domain" description="GINS subunit" evidence="8">
    <location>
        <begin position="83"/>
        <end position="147"/>
    </location>
</feature>
<dbReference type="Pfam" id="PF16922">
    <property type="entry name" value="SLD5_C"/>
    <property type="match status" value="1"/>
</dbReference>
<dbReference type="PANTHER" id="PTHR21206">
    <property type="entry name" value="SLD5 PROTEIN"/>
    <property type="match status" value="1"/>
</dbReference>
<gene>
    <name evidence="10" type="ORF">Cboi02_000011100</name>
</gene>
<dbReference type="GO" id="GO:0000811">
    <property type="term" value="C:GINS complex"/>
    <property type="evidence" value="ECO:0007669"/>
    <property type="project" value="UniProtKB-UniRule"/>
</dbReference>
<evidence type="ECO:0000313" key="10">
    <source>
        <dbReference type="EMBL" id="GME66655.1"/>
    </source>
</evidence>
<comment type="similarity">
    <text evidence="2 7">Belongs to the GINS4/SLD5 family.</text>
</comment>
<dbReference type="InterPro" id="IPR036224">
    <property type="entry name" value="GINS_bundle-like_dom_sf"/>
</dbReference>
<evidence type="ECO:0000256" key="6">
    <source>
        <dbReference type="ARBA" id="ARBA00023242"/>
    </source>
</evidence>
<comment type="caution">
    <text evidence="10">The sequence shown here is derived from an EMBL/GenBank/DDBJ whole genome shotgun (WGS) entry which is preliminary data.</text>
</comment>
<evidence type="ECO:0000259" key="8">
    <source>
        <dbReference type="Pfam" id="PF05916"/>
    </source>
</evidence>
<dbReference type="GO" id="GO:0000727">
    <property type="term" value="P:double-strand break repair via break-induced replication"/>
    <property type="evidence" value="ECO:0007669"/>
    <property type="project" value="TreeGrafter"/>
</dbReference>
<evidence type="ECO:0000256" key="5">
    <source>
        <dbReference type="ARBA" id="ARBA00022705"/>
    </source>
</evidence>
<dbReference type="InterPro" id="IPR031633">
    <property type="entry name" value="SLD5_C"/>
</dbReference>
<comment type="subcellular location">
    <subcellularLocation>
        <location evidence="1 7">Nucleus</location>
    </subcellularLocation>
</comment>
<evidence type="ECO:0000256" key="2">
    <source>
        <dbReference type="ARBA" id="ARBA00008187"/>
    </source>
</evidence>
<name>A0A9W6SSX4_CANBO</name>
<feature type="domain" description="DNA replication complex GINS protein SLD5 C-terminal" evidence="9">
    <location>
        <begin position="174"/>
        <end position="224"/>
    </location>
</feature>
<reference evidence="10" key="1">
    <citation type="submission" date="2023-04" db="EMBL/GenBank/DDBJ databases">
        <title>Candida boidinii NBRC 10035.</title>
        <authorList>
            <person name="Ichikawa N."/>
            <person name="Sato H."/>
            <person name="Tonouchi N."/>
        </authorList>
    </citation>
    <scope>NUCLEOTIDE SEQUENCE</scope>
    <source>
        <strain evidence="10">NBRC 10035</strain>
    </source>
</reference>
<dbReference type="Proteomes" id="UP001165120">
    <property type="component" value="Unassembled WGS sequence"/>
</dbReference>
<evidence type="ECO:0000313" key="11">
    <source>
        <dbReference type="Proteomes" id="UP001165120"/>
    </source>
</evidence>
<protein>
    <recommendedName>
        <fullName evidence="4 7">DNA replication complex GINS protein SLD5</fullName>
    </recommendedName>
</protein>
<dbReference type="AlphaFoldDB" id="A0A9W6SSX4"/>
<evidence type="ECO:0000259" key="9">
    <source>
        <dbReference type="Pfam" id="PF16922"/>
    </source>
</evidence>
<sequence>MNFDDILRNFDAQTRKPSDIETESKVQDLRLLSTAWIQERMSPEILDYEGDLIDRILERLRKQVELIELNSIELQQQKKEIKLILVIVESELDRVSFLIRGYTRARLAKIDKHSLYIRNSDDEIKKLSNSELTYMERHLELLEELFYNQFLNRLPESLQALDDTGGGISMIVEPDLDSAVFIKVINPSVIELDNEEIELTKGSVFVMRYRAIRHMVSTGDVVLI</sequence>
<dbReference type="CDD" id="cd21692">
    <property type="entry name" value="GINS_B_Sld5"/>
    <property type="match status" value="1"/>
</dbReference>
<evidence type="ECO:0000256" key="3">
    <source>
        <dbReference type="ARBA" id="ARBA00011352"/>
    </source>
</evidence>
<dbReference type="InterPro" id="IPR038749">
    <property type="entry name" value="Sld5_GINS_A"/>
</dbReference>
<dbReference type="CDD" id="cd11711">
    <property type="entry name" value="GINS_A_Sld5"/>
    <property type="match status" value="1"/>
</dbReference>
<dbReference type="PANTHER" id="PTHR21206:SF0">
    <property type="entry name" value="DNA REPLICATION COMPLEX GINS PROTEIN SLD5"/>
    <property type="match status" value="1"/>
</dbReference>
<evidence type="ECO:0000256" key="4">
    <source>
        <dbReference type="ARBA" id="ARBA00014804"/>
    </source>
</evidence>
<dbReference type="Gene3D" id="1.20.58.1030">
    <property type="match status" value="1"/>
</dbReference>
<keyword evidence="5 7" id="KW-0235">DNA replication</keyword>
<proteinExistence type="inferred from homology"/>
<keyword evidence="11" id="KW-1185">Reference proteome</keyword>
<accession>A0A9W6SSX4</accession>
<comment type="subunit">
    <text evidence="3">Component of the GINS complex which is a heterotetramer of SLD5, PSF1, PSF2 and PSF3.</text>
</comment>
<dbReference type="SUPFAM" id="SSF158573">
    <property type="entry name" value="GINS helical bundle-like"/>
    <property type="match status" value="1"/>
</dbReference>
<dbReference type="Pfam" id="PF05916">
    <property type="entry name" value="Sld5"/>
    <property type="match status" value="1"/>
</dbReference>
<dbReference type="InterPro" id="IPR008591">
    <property type="entry name" value="GINS_Sld5"/>
</dbReference>
<dbReference type="InterPro" id="IPR021151">
    <property type="entry name" value="GINS_A"/>
</dbReference>
<keyword evidence="6 7" id="KW-0539">Nucleus</keyword>
<dbReference type="PIRSF" id="PIRSF007764">
    <property type="entry name" value="Sld5"/>
    <property type="match status" value="1"/>
</dbReference>
<evidence type="ECO:0000256" key="1">
    <source>
        <dbReference type="ARBA" id="ARBA00004123"/>
    </source>
</evidence>
<organism evidence="10 11">
    <name type="scientific">Candida boidinii</name>
    <name type="common">Yeast</name>
    <dbReference type="NCBI Taxonomy" id="5477"/>
    <lineage>
        <taxon>Eukaryota</taxon>
        <taxon>Fungi</taxon>
        <taxon>Dikarya</taxon>
        <taxon>Ascomycota</taxon>
        <taxon>Saccharomycotina</taxon>
        <taxon>Pichiomycetes</taxon>
        <taxon>Pichiales</taxon>
        <taxon>Pichiaceae</taxon>
        <taxon>Ogataea</taxon>
        <taxon>Ogataea/Candida clade</taxon>
    </lineage>
</organism>
<dbReference type="EMBL" id="BSXN01000017">
    <property type="protein sequence ID" value="GME66655.1"/>
    <property type="molecule type" value="Genomic_DNA"/>
</dbReference>
<dbReference type="GO" id="GO:0006261">
    <property type="term" value="P:DNA-templated DNA replication"/>
    <property type="evidence" value="ECO:0007669"/>
    <property type="project" value="InterPro"/>
</dbReference>
<dbReference type="SUPFAM" id="SSF160059">
    <property type="entry name" value="PriA/YqbF domain"/>
    <property type="match status" value="1"/>
</dbReference>
<dbReference type="Gene3D" id="3.40.5.60">
    <property type="match status" value="1"/>
</dbReference>
<comment type="function">
    <text evidence="7">The GINS complex plays an essential role in the initiation of DNA replication.</text>
</comment>
<evidence type="ECO:0000256" key="7">
    <source>
        <dbReference type="PIRNR" id="PIRNR007764"/>
    </source>
</evidence>